<evidence type="ECO:0000256" key="1">
    <source>
        <dbReference type="SAM" id="Phobius"/>
    </source>
</evidence>
<dbReference type="AlphaFoldDB" id="A0A6J6KG11"/>
<feature type="domain" description="Urate oxidase N-terminal" evidence="2">
    <location>
        <begin position="105"/>
        <end position="207"/>
    </location>
</feature>
<proteinExistence type="predicted"/>
<reference evidence="3" key="1">
    <citation type="submission" date="2020-05" db="EMBL/GenBank/DDBJ databases">
        <authorList>
            <person name="Chiriac C."/>
            <person name="Salcher M."/>
            <person name="Ghai R."/>
            <person name="Kavagutti S V."/>
        </authorList>
    </citation>
    <scope>NUCLEOTIDE SEQUENCE</scope>
</reference>
<feature type="transmembrane region" description="Helical" evidence="1">
    <location>
        <begin position="67"/>
        <end position="89"/>
    </location>
</feature>
<feature type="transmembrane region" description="Helical" evidence="1">
    <location>
        <begin position="197"/>
        <end position="216"/>
    </location>
</feature>
<sequence length="258" mass="28215">MNAASLFDANAIGNFWFRYLHVLAGITWIGLLYYFNLVQVPGLAAYGDEGKARNITITQIATRALWWFRWASVATLATGLLIVGVAPDYMQDFMNHTEVADFPLNAKNAAISVGMTLGILMAANVWMIIWKNQKVVIANATNVLSGGEANPDAATSGRRAMLASRQNMIFSVSMLFFMVGAAHYYDSYFSASSSDANTFMLISIVIIALLQLNALGKFGGIKAGNKMLWPYESQKNAIISGVVLWAVFFIASIVLMRA</sequence>
<keyword evidence="1" id="KW-0812">Transmembrane</keyword>
<keyword evidence="1" id="KW-1133">Transmembrane helix</keyword>
<dbReference type="InterPro" id="IPR010389">
    <property type="entry name" value="Urate_ox_N"/>
</dbReference>
<gene>
    <name evidence="3" type="ORF">UFOPK2214_00388</name>
</gene>
<evidence type="ECO:0000313" key="3">
    <source>
        <dbReference type="EMBL" id="CAB4648096.1"/>
    </source>
</evidence>
<name>A0A6J6KG11_9ZZZZ</name>
<dbReference type="Pfam" id="PF06181">
    <property type="entry name" value="Urate_ox_N"/>
    <property type="match status" value="1"/>
</dbReference>
<feature type="transmembrane region" description="Helical" evidence="1">
    <location>
        <begin position="237"/>
        <end position="256"/>
    </location>
</feature>
<evidence type="ECO:0000259" key="2">
    <source>
        <dbReference type="Pfam" id="PF06181"/>
    </source>
</evidence>
<feature type="transmembrane region" description="Helical" evidence="1">
    <location>
        <begin position="109"/>
        <end position="129"/>
    </location>
</feature>
<feature type="transmembrane region" description="Helical" evidence="1">
    <location>
        <begin position="20"/>
        <end position="46"/>
    </location>
</feature>
<keyword evidence="1" id="KW-0472">Membrane</keyword>
<dbReference type="EMBL" id="CAEZWJ010000008">
    <property type="protein sequence ID" value="CAB4648096.1"/>
    <property type="molecule type" value="Genomic_DNA"/>
</dbReference>
<feature type="transmembrane region" description="Helical" evidence="1">
    <location>
        <begin position="168"/>
        <end position="185"/>
    </location>
</feature>
<organism evidence="3">
    <name type="scientific">freshwater metagenome</name>
    <dbReference type="NCBI Taxonomy" id="449393"/>
    <lineage>
        <taxon>unclassified sequences</taxon>
        <taxon>metagenomes</taxon>
        <taxon>ecological metagenomes</taxon>
    </lineage>
</organism>
<accession>A0A6J6KG11</accession>
<protein>
    <submittedName>
        <fullName evidence="3">Unannotated protein</fullName>
    </submittedName>
</protein>